<sequence length="209" mass="24090">MANCFYSERKCLTKFREKLRGRCASASASDSTIFNLKQEVRESSMCDEKPNLRRKRWTEKETKRLKNILKLAVNPQSDEDWKAVAKTGQECKQQAKKIQWAPPINSMSSKLSVCRDSDESFEDDASSRKDRKMKPRRESSFRRSVNEADFFAVQDRHRYSSSLELDPDDSLLQVLCSPDFGSVSRNPRKPFLMKIAVDSPLNLSATSRH</sequence>
<dbReference type="AlphaFoldDB" id="A0A915DWF1"/>
<proteinExistence type="predicted"/>
<accession>A0A915DWF1</accession>
<evidence type="ECO:0000313" key="2">
    <source>
        <dbReference type="Proteomes" id="UP000887574"/>
    </source>
</evidence>
<organism evidence="2 3">
    <name type="scientific">Ditylenchus dipsaci</name>
    <dbReference type="NCBI Taxonomy" id="166011"/>
    <lineage>
        <taxon>Eukaryota</taxon>
        <taxon>Metazoa</taxon>
        <taxon>Ecdysozoa</taxon>
        <taxon>Nematoda</taxon>
        <taxon>Chromadorea</taxon>
        <taxon>Rhabditida</taxon>
        <taxon>Tylenchina</taxon>
        <taxon>Tylenchomorpha</taxon>
        <taxon>Sphaerularioidea</taxon>
        <taxon>Anguinidae</taxon>
        <taxon>Anguininae</taxon>
        <taxon>Ditylenchus</taxon>
    </lineage>
</organism>
<dbReference type="Proteomes" id="UP000887574">
    <property type="component" value="Unplaced"/>
</dbReference>
<reference evidence="3" key="1">
    <citation type="submission" date="2022-11" db="UniProtKB">
        <authorList>
            <consortium name="WormBaseParasite"/>
        </authorList>
    </citation>
    <scope>IDENTIFICATION</scope>
</reference>
<keyword evidence="2" id="KW-1185">Reference proteome</keyword>
<protein>
    <submittedName>
        <fullName evidence="3">Myb-like domain-containing protein</fullName>
    </submittedName>
</protein>
<name>A0A915DWF1_9BILA</name>
<dbReference type="WBParaSite" id="jg23673">
    <property type="protein sequence ID" value="jg23673"/>
    <property type="gene ID" value="jg23673"/>
</dbReference>
<evidence type="ECO:0000256" key="1">
    <source>
        <dbReference type="SAM" id="MobiDB-lite"/>
    </source>
</evidence>
<evidence type="ECO:0000313" key="3">
    <source>
        <dbReference type="WBParaSite" id="jg23673"/>
    </source>
</evidence>
<feature type="region of interest" description="Disordered" evidence="1">
    <location>
        <begin position="120"/>
        <end position="140"/>
    </location>
</feature>